<organism evidence="1 2">
    <name type="scientific">Racocetra persica</name>
    <dbReference type="NCBI Taxonomy" id="160502"/>
    <lineage>
        <taxon>Eukaryota</taxon>
        <taxon>Fungi</taxon>
        <taxon>Fungi incertae sedis</taxon>
        <taxon>Mucoromycota</taxon>
        <taxon>Glomeromycotina</taxon>
        <taxon>Glomeromycetes</taxon>
        <taxon>Diversisporales</taxon>
        <taxon>Gigasporaceae</taxon>
        <taxon>Racocetra</taxon>
    </lineage>
</organism>
<sequence>TPPTYLTFELTYTHKPNNIRISQSQLQPQSTAIDVLGPNFVSALQECFDLLKNILNSDRNQ</sequence>
<keyword evidence="2" id="KW-1185">Reference proteome</keyword>
<protein>
    <submittedName>
        <fullName evidence="1">2538_t:CDS:1</fullName>
    </submittedName>
</protein>
<dbReference type="Proteomes" id="UP000789920">
    <property type="component" value="Unassembled WGS sequence"/>
</dbReference>
<evidence type="ECO:0000313" key="1">
    <source>
        <dbReference type="EMBL" id="CAG8841138.1"/>
    </source>
</evidence>
<accession>A0ACA9SIS7</accession>
<gene>
    <name evidence="1" type="ORF">RPERSI_LOCUS31739</name>
</gene>
<evidence type="ECO:0000313" key="2">
    <source>
        <dbReference type="Proteomes" id="UP000789920"/>
    </source>
</evidence>
<comment type="caution">
    <text evidence="1">The sequence shown here is derived from an EMBL/GenBank/DDBJ whole genome shotgun (WGS) entry which is preliminary data.</text>
</comment>
<reference evidence="1" key="1">
    <citation type="submission" date="2021-06" db="EMBL/GenBank/DDBJ databases">
        <authorList>
            <person name="Kallberg Y."/>
            <person name="Tangrot J."/>
            <person name="Rosling A."/>
        </authorList>
    </citation>
    <scope>NUCLEOTIDE SEQUENCE</scope>
    <source>
        <strain evidence="1">MA461A</strain>
    </source>
</reference>
<feature type="non-terminal residue" evidence="1">
    <location>
        <position position="1"/>
    </location>
</feature>
<proteinExistence type="predicted"/>
<name>A0ACA9SIS7_9GLOM</name>
<dbReference type="EMBL" id="CAJVQC010129202">
    <property type="protein sequence ID" value="CAG8841138.1"/>
    <property type="molecule type" value="Genomic_DNA"/>
</dbReference>